<accession>A0A4U5LTP6</accession>
<dbReference type="PANTHER" id="PTHR45757:SF11">
    <property type="entry name" value="MAJOR FACILITATOR SUPERFAMILY (MFS) PROFILE DOMAIN-CONTAINING PROTEIN"/>
    <property type="match status" value="1"/>
</dbReference>
<dbReference type="PANTHER" id="PTHR45757">
    <property type="entry name" value="PROTEIN CBG23364-RELATED"/>
    <property type="match status" value="1"/>
</dbReference>
<dbReference type="Gene3D" id="1.20.1250.20">
    <property type="entry name" value="MFS general substrate transporter like domains"/>
    <property type="match status" value="2"/>
</dbReference>
<dbReference type="SUPFAM" id="SSF103473">
    <property type="entry name" value="MFS general substrate transporter"/>
    <property type="match status" value="1"/>
</dbReference>
<keyword evidence="1" id="KW-0472">Membrane</keyword>
<dbReference type="Pfam" id="PF07690">
    <property type="entry name" value="MFS_1"/>
    <property type="match status" value="1"/>
</dbReference>
<evidence type="ECO:0000256" key="2">
    <source>
        <dbReference type="SAM" id="SignalP"/>
    </source>
</evidence>
<dbReference type="AlphaFoldDB" id="A0A4U5LTP6"/>
<feature type="transmembrane region" description="Helical" evidence="1">
    <location>
        <begin position="272"/>
        <end position="293"/>
    </location>
</feature>
<reference evidence="3 4" key="2">
    <citation type="journal article" date="2019" name="G3 (Bethesda)">
        <title>Hybrid Assembly of the Genome of the Entomopathogenic Nematode Steinernema carpocapsae Identifies the X-Chromosome.</title>
        <authorList>
            <person name="Serra L."/>
            <person name="Macchietto M."/>
            <person name="Macias-Munoz A."/>
            <person name="McGill C.J."/>
            <person name="Rodriguez I.M."/>
            <person name="Rodriguez B."/>
            <person name="Murad R."/>
            <person name="Mortazavi A."/>
        </authorList>
    </citation>
    <scope>NUCLEOTIDE SEQUENCE [LARGE SCALE GENOMIC DNA]</scope>
    <source>
        <strain evidence="3 4">ALL</strain>
    </source>
</reference>
<feature type="transmembrane region" description="Helical" evidence="1">
    <location>
        <begin position="146"/>
        <end position="164"/>
    </location>
</feature>
<keyword evidence="4" id="KW-1185">Reference proteome</keyword>
<protein>
    <recommendedName>
        <fullName evidence="5">Major facilitator superfamily (MFS) profile domain-containing protein</fullName>
    </recommendedName>
</protein>
<reference evidence="3 4" key="1">
    <citation type="journal article" date="2015" name="Genome Biol.">
        <title>Comparative genomics of Steinernema reveals deeply conserved gene regulatory networks.</title>
        <authorList>
            <person name="Dillman A.R."/>
            <person name="Macchietto M."/>
            <person name="Porter C.F."/>
            <person name="Rogers A."/>
            <person name="Williams B."/>
            <person name="Antoshechkin I."/>
            <person name="Lee M.M."/>
            <person name="Goodwin Z."/>
            <person name="Lu X."/>
            <person name="Lewis E.E."/>
            <person name="Goodrich-Blair H."/>
            <person name="Stock S.P."/>
            <person name="Adams B.J."/>
            <person name="Sternberg P.W."/>
            <person name="Mortazavi A."/>
        </authorList>
    </citation>
    <scope>NUCLEOTIDE SEQUENCE [LARGE SCALE GENOMIC DNA]</scope>
    <source>
        <strain evidence="3 4">ALL</strain>
    </source>
</reference>
<feature type="signal peptide" evidence="2">
    <location>
        <begin position="1"/>
        <end position="23"/>
    </location>
</feature>
<dbReference type="OrthoDB" id="2985014at2759"/>
<comment type="caution">
    <text evidence="3">The sequence shown here is derived from an EMBL/GenBank/DDBJ whole genome shotgun (WGS) entry which is preliminary data.</text>
</comment>
<evidence type="ECO:0000256" key="1">
    <source>
        <dbReference type="SAM" id="Phobius"/>
    </source>
</evidence>
<feature type="transmembrane region" description="Helical" evidence="1">
    <location>
        <begin position="202"/>
        <end position="220"/>
    </location>
</feature>
<feature type="transmembrane region" description="Helical" evidence="1">
    <location>
        <begin position="330"/>
        <end position="353"/>
    </location>
</feature>
<feature type="transmembrane region" description="Helical" evidence="1">
    <location>
        <begin position="299"/>
        <end position="318"/>
    </location>
</feature>
<keyword evidence="1" id="KW-0812">Transmembrane</keyword>
<organism evidence="3 4">
    <name type="scientific">Steinernema carpocapsae</name>
    <name type="common">Entomopathogenic nematode</name>
    <dbReference type="NCBI Taxonomy" id="34508"/>
    <lineage>
        <taxon>Eukaryota</taxon>
        <taxon>Metazoa</taxon>
        <taxon>Ecdysozoa</taxon>
        <taxon>Nematoda</taxon>
        <taxon>Chromadorea</taxon>
        <taxon>Rhabditida</taxon>
        <taxon>Tylenchina</taxon>
        <taxon>Panagrolaimomorpha</taxon>
        <taxon>Strongyloidoidea</taxon>
        <taxon>Steinernematidae</taxon>
        <taxon>Steinernema</taxon>
    </lineage>
</organism>
<keyword evidence="1" id="KW-1133">Transmembrane helix</keyword>
<feature type="chain" id="PRO_5020240944" description="Major facilitator superfamily (MFS) profile domain-containing protein" evidence="2">
    <location>
        <begin position="24"/>
        <end position="408"/>
    </location>
</feature>
<proteinExistence type="predicted"/>
<dbReference type="GO" id="GO:0022857">
    <property type="term" value="F:transmembrane transporter activity"/>
    <property type="evidence" value="ECO:0007669"/>
    <property type="project" value="InterPro"/>
</dbReference>
<dbReference type="InterPro" id="IPR036259">
    <property type="entry name" value="MFS_trans_sf"/>
</dbReference>
<name>A0A4U5LTP6_STECR</name>
<sequence length="408" mass="45003">MKENLIILLSLLCTCAIMINAYAFNFTVICMDPLQDASHNTSFLFTPYEENLIFSAMSVATIVMAPAVPIVDYVNRSESFNNEYVQGLGINLVMIAQTSIPRLWGKPENQAWILAIMSLNDEIAPILAMVSSSLFCTSSFGWPGMYYLYGMATVILFLIFMVVYPKDRRKIHPSQSTTRVVPETTSSQPRIPYKSIFTSPSIWGFWSASLGFVAATEVVLTYGPTYINKTLHFNVTQTGFLSALPFLLSIGAKLLGGTFLDKVTCIGEHQKVLVFTTFAQGTTSLGFLVLALFSKEHVGVAQVVFTTTTVLSGMNMLGRLHGCQVVSQQYSHIVATFIVLTTGVSSIIYRHLIVALTPNYAADEWAVVFYGVVIIALVSQLIMVLITKVEPAPWTKTEQSEELTVKEA</sequence>
<dbReference type="InterPro" id="IPR011701">
    <property type="entry name" value="MFS"/>
</dbReference>
<keyword evidence="2" id="KW-0732">Signal</keyword>
<feature type="transmembrane region" description="Helical" evidence="1">
    <location>
        <begin position="240"/>
        <end position="260"/>
    </location>
</feature>
<feature type="transmembrane region" description="Helical" evidence="1">
    <location>
        <begin position="52"/>
        <end position="74"/>
    </location>
</feature>
<dbReference type="Proteomes" id="UP000298663">
    <property type="component" value="Unassembled WGS sequence"/>
</dbReference>
<dbReference type="EMBL" id="AZBU02000012">
    <property type="protein sequence ID" value="TKR59451.1"/>
    <property type="molecule type" value="Genomic_DNA"/>
</dbReference>
<gene>
    <name evidence="3" type="ORF">L596_029117</name>
</gene>
<evidence type="ECO:0000313" key="4">
    <source>
        <dbReference type="Proteomes" id="UP000298663"/>
    </source>
</evidence>
<dbReference type="GO" id="GO:0016020">
    <property type="term" value="C:membrane"/>
    <property type="evidence" value="ECO:0007669"/>
    <property type="project" value="TreeGrafter"/>
</dbReference>
<feature type="transmembrane region" description="Helical" evidence="1">
    <location>
        <begin position="365"/>
        <end position="386"/>
    </location>
</feature>
<evidence type="ECO:0008006" key="5">
    <source>
        <dbReference type="Google" id="ProtNLM"/>
    </source>
</evidence>
<evidence type="ECO:0000313" key="3">
    <source>
        <dbReference type="EMBL" id="TKR59451.1"/>
    </source>
</evidence>